<reference evidence="3 4" key="1">
    <citation type="submission" date="2020-01" db="EMBL/GenBank/DDBJ databases">
        <title>Kibdelosporangium persica a novel Actinomycetes from a hot desert in Iran.</title>
        <authorList>
            <person name="Safaei N."/>
            <person name="Zaburannyi N."/>
            <person name="Mueller R."/>
            <person name="Wink J."/>
        </authorList>
    </citation>
    <scope>NUCLEOTIDE SEQUENCE [LARGE SCALE GENOMIC DNA]</scope>
    <source>
        <strain evidence="3 4">4NS15</strain>
    </source>
</reference>
<organism evidence="3 4">
    <name type="scientific">Kibdelosporangium persicum</name>
    <dbReference type="NCBI Taxonomy" id="2698649"/>
    <lineage>
        <taxon>Bacteria</taxon>
        <taxon>Bacillati</taxon>
        <taxon>Actinomycetota</taxon>
        <taxon>Actinomycetes</taxon>
        <taxon>Pseudonocardiales</taxon>
        <taxon>Pseudonocardiaceae</taxon>
        <taxon>Kibdelosporangium</taxon>
    </lineage>
</organism>
<comment type="caution">
    <text evidence="3">The sequence shown here is derived from an EMBL/GenBank/DDBJ whole genome shotgun (WGS) entry which is preliminary data.</text>
</comment>
<dbReference type="EMBL" id="JAAATY010000006">
    <property type="protein sequence ID" value="NRN65358.1"/>
    <property type="molecule type" value="Genomic_DNA"/>
</dbReference>
<name>A0ABX2F2B2_9PSEU</name>
<evidence type="ECO:0000256" key="2">
    <source>
        <dbReference type="ARBA" id="ARBA00023235"/>
    </source>
</evidence>
<dbReference type="NCBIfam" id="TIGR00654">
    <property type="entry name" value="PhzF_family"/>
    <property type="match status" value="1"/>
</dbReference>
<keyword evidence="4" id="KW-1185">Reference proteome</keyword>
<dbReference type="PANTHER" id="PTHR13774">
    <property type="entry name" value="PHENAZINE BIOSYNTHESIS PROTEIN"/>
    <property type="match status" value="1"/>
</dbReference>
<dbReference type="InterPro" id="IPR003719">
    <property type="entry name" value="Phenazine_PhzF-like"/>
</dbReference>
<proteinExistence type="inferred from homology"/>
<dbReference type="PIRSF" id="PIRSF016184">
    <property type="entry name" value="PhzC_PhzF"/>
    <property type="match status" value="1"/>
</dbReference>
<dbReference type="Proteomes" id="UP000763557">
    <property type="component" value="Unassembled WGS sequence"/>
</dbReference>
<evidence type="ECO:0000313" key="4">
    <source>
        <dbReference type="Proteomes" id="UP000763557"/>
    </source>
</evidence>
<comment type="similarity">
    <text evidence="1">Belongs to the PhzF family.</text>
</comment>
<accession>A0ABX2F2B2</accession>
<dbReference type="PANTHER" id="PTHR13774:SF17">
    <property type="entry name" value="PHENAZINE BIOSYNTHESIS-LIKE DOMAIN-CONTAINING PROTEIN"/>
    <property type="match status" value="1"/>
</dbReference>
<protein>
    <submittedName>
        <fullName evidence="3">Phenazine biosynthesis protein PhzF</fullName>
    </submittedName>
</protein>
<keyword evidence="2" id="KW-0413">Isomerase</keyword>
<dbReference type="SUPFAM" id="SSF54506">
    <property type="entry name" value="Diaminopimelate epimerase-like"/>
    <property type="match status" value="1"/>
</dbReference>
<sequence>MSLEWPFSVGGMRIRIIDAFTDQPLRGNPAAVCLLADGWPDEDWMRQVAAEMNLSETAFAHPVDNADADYALRWFTPEVEVDLCGHATLATAHALRADRDAAATVRFSTRSGILVAHSFDDGRITLDFPAATLEEVSVPDGLAEALGAVPLAAYRTGALGDLLVVLSDEDTVRGLRPDMAAIKRFEEHHEIRGVIVTAEAAEYDFVSRFFAPRDGFREDPVTGSAHTALAPYWSARLGRPSLVGLQASKRTGVVRTEVHGDRVHLTGHAVTVLDGVLQIESKAVAGSVSGGPAGSHSPS</sequence>
<evidence type="ECO:0000256" key="1">
    <source>
        <dbReference type="ARBA" id="ARBA00008270"/>
    </source>
</evidence>
<dbReference type="Gene3D" id="3.10.310.10">
    <property type="entry name" value="Diaminopimelate Epimerase, Chain A, domain 1"/>
    <property type="match status" value="2"/>
</dbReference>
<gene>
    <name evidence="3" type="ORF">GC106_25690</name>
</gene>
<evidence type="ECO:0000313" key="3">
    <source>
        <dbReference type="EMBL" id="NRN65358.1"/>
    </source>
</evidence>
<dbReference type="Pfam" id="PF02567">
    <property type="entry name" value="PhzC-PhzF"/>
    <property type="match status" value="1"/>
</dbReference>